<feature type="chain" id="PRO_5035791980" evidence="1">
    <location>
        <begin position="29"/>
        <end position="85"/>
    </location>
</feature>
<evidence type="ECO:0000256" key="1">
    <source>
        <dbReference type="SAM" id="SignalP"/>
    </source>
</evidence>
<feature type="signal peptide" evidence="1">
    <location>
        <begin position="1"/>
        <end position="28"/>
    </location>
</feature>
<dbReference type="PANTHER" id="PTHR35547:SF8">
    <property type="match status" value="1"/>
</dbReference>
<sequence length="85" mass="9066">MAMARKSSFCRCWRAAAVLMLLVVSGAARRLDGDRWSVDEAASGVVGGHPIIQFLKRLYLQQLSGTCPHDVTGNPNSAPACPSPP</sequence>
<protein>
    <submittedName>
        <fullName evidence="2">Uncharacterized protein</fullName>
    </submittedName>
</protein>
<proteinExistence type="predicted"/>
<name>A0A8T0XQS2_PANVG</name>
<evidence type="ECO:0000313" key="3">
    <source>
        <dbReference type="Proteomes" id="UP000823388"/>
    </source>
</evidence>
<gene>
    <name evidence="2" type="ORF">PVAP13_1KG033940</name>
</gene>
<keyword evidence="1" id="KW-0732">Signal</keyword>
<dbReference type="EMBL" id="CM029037">
    <property type="protein sequence ID" value="KAG2661415.1"/>
    <property type="molecule type" value="Genomic_DNA"/>
</dbReference>
<organism evidence="2 3">
    <name type="scientific">Panicum virgatum</name>
    <name type="common">Blackwell switchgrass</name>
    <dbReference type="NCBI Taxonomy" id="38727"/>
    <lineage>
        <taxon>Eukaryota</taxon>
        <taxon>Viridiplantae</taxon>
        <taxon>Streptophyta</taxon>
        <taxon>Embryophyta</taxon>
        <taxon>Tracheophyta</taxon>
        <taxon>Spermatophyta</taxon>
        <taxon>Magnoliopsida</taxon>
        <taxon>Liliopsida</taxon>
        <taxon>Poales</taxon>
        <taxon>Poaceae</taxon>
        <taxon>PACMAD clade</taxon>
        <taxon>Panicoideae</taxon>
        <taxon>Panicodae</taxon>
        <taxon>Paniceae</taxon>
        <taxon>Panicinae</taxon>
        <taxon>Panicum</taxon>
        <taxon>Panicum sect. Hiantes</taxon>
    </lineage>
</organism>
<comment type="caution">
    <text evidence="2">The sequence shown here is derived from an EMBL/GenBank/DDBJ whole genome shotgun (WGS) entry which is preliminary data.</text>
</comment>
<dbReference type="Proteomes" id="UP000823388">
    <property type="component" value="Chromosome 1K"/>
</dbReference>
<accession>A0A8T0XQS2</accession>
<keyword evidence="3" id="KW-1185">Reference proteome</keyword>
<dbReference type="PANTHER" id="PTHR35547">
    <property type="entry name" value="OS06G0249350 PROTEIN-RELATED"/>
    <property type="match status" value="1"/>
</dbReference>
<reference evidence="2" key="1">
    <citation type="submission" date="2020-05" db="EMBL/GenBank/DDBJ databases">
        <title>WGS assembly of Panicum virgatum.</title>
        <authorList>
            <person name="Lovell J.T."/>
            <person name="Jenkins J."/>
            <person name="Shu S."/>
            <person name="Juenger T.E."/>
            <person name="Schmutz J."/>
        </authorList>
    </citation>
    <scope>NUCLEOTIDE SEQUENCE</scope>
    <source>
        <strain evidence="2">AP13</strain>
    </source>
</reference>
<evidence type="ECO:0000313" key="2">
    <source>
        <dbReference type="EMBL" id="KAG2661415.1"/>
    </source>
</evidence>
<dbReference type="AlphaFoldDB" id="A0A8T0XQS2"/>